<dbReference type="InterPro" id="IPR004705">
    <property type="entry name" value="Cation/H_exchanger_CPA1_bac"/>
</dbReference>
<keyword evidence="3" id="KW-1003">Cell membrane</keyword>
<feature type="transmembrane region" description="Helical" evidence="10">
    <location>
        <begin position="84"/>
        <end position="107"/>
    </location>
</feature>
<dbReference type="PANTHER" id="PTHR10110:SF86">
    <property type="entry name" value="SODIUM_HYDROGEN EXCHANGER 7"/>
    <property type="match status" value="1"/>
</dbReference>
<feature type="transmembrane region" description="Helical" evidence="10">
    <location>
        <begin position="31"/>
        <end position="49"/>
    </location>
</feature>
<keyword evidence="8 10" id="KW-0472">Membrane</keyword>
<evidence type="ECO:0000256" key="6">
    <source>
        <dbReference type="ARBA" id="ARBA00023053"/>
    </source>
</evidence>
<dbReference type="EMBL" id="JAJNOC010000007">
    <property type="protein sequence ID" value="MCD2518527.1"/>
    <property type="molecule type" value="Genomic_DNA"/>
</dbReference>
<feature type="transmembrane region" description="Helical" evidence="10">
    <location>
        <begin position="271"/>
        <end position="292"/>
    </location>
</feature>
<accession>A0ABS8QBV7</accession>
<feature type="transmembrane region" description="Helical" evidence="10">
    <location>
        <begin position="113"/>
        <end position="135"/>
    </location>
</feature>
<comment type="similarity">
    <text evidence="10">Belongs to the monovalent cation:proton antiporter 1 (CPA1) transporter (TC 2.A.36) family.</text>
</comment>
<dbReference type="InterPro" id="IPR006153">
    <property type="entry name" value="Cation/H_exchanger_TM"/>
</dbReference>
<feature type="transmembrane region" description="Helical" evidence="10">
    <location>
        <begin position="183"/>
        <end position="204"/>
    </location>
</feature>
<keyword evidence="4 10" id="KW-0812">Transmembrane</keyword>
<evidence type="ECO:0000256" key="9">
    <source>
        <dbReference type="ARBA" id="ARBA00023201"/>
    </source>
</evidence>
<name>A0ABS8QBV7_9BURK</name>
<evidence type="ECO:0000256" key="4">
    <source>
        <dbReference type="ARBA" id="ARBA00022692"/>
    </source>
</evidence>
<dbReference type="PANTHER" id="PTHR10110">
    <property type="entry name" value="SODIUM/HYDROGEN EXCHANGER"/>
    <property type="match status" value="1"/>
</dbReference>
<comment type="function">
    <text evidence="10">Na(+)/H(+) antiporter that extrudes sodium in exchange for external protons.</text>
</comment>
<feature type="transmembrane region" description="Helical" evidence="10">
    <location>
        <begin position="312"/>
        <end position="337"/>
    </location>
</feature>
<keyword evidence="5 10" id="KW-1133">Transmembrane helix</keyword>
<evidence type="ECO:0000256" key="2">
    <source>
        <dbReference type="ARBA" id="ARBA00022448"/>
    </source>
</evidence>
<dbReference type="InterPro" id="IPR018422">
    <property type="entry name" value="Cation/H_exchanger_CPA1"/>
</dbReference>
<proteinExistence type="inferred from homology"/>
<evidence type="ECO:0000256" key="1">
    <source>
        <dbReference type="ARBA" id="ARBA00004651"/>
    </source>
</evidence>
<dbReference type="Gene3D" id="6.10.140.1330">
    <property type="match status" value="1"/>
</dbReference>
<organism evidence="12 13">
    <name type="scientific">Massilia phyllostachyos</name>
    <dbReference type="NCBI Taxonomy" id="2898585"/>
    <lineage>
        <taxon>Bacteria</taxon>
        <taxon>Pseudomonadati</taxon>
        <taxon>Pseudomonadota</taxon>
        <taxon>Betaproteobacteria</taxon>
        <taxon>Burkholderiales</taxon>
        <taxon>Oxalobacteraceae</taxon>
        <taxon>Telluria group</taxon>
        <taxon>Massilia</taxon>
    </lineage>
</organism>
<keyword evidence="10" id="KW-0050">Antiport</keyword>
<evidence type="ECO:0000259" key="11">
    <source>
        <dbReference type="Pfam" id="PF00999"/>
    </source>
</evidence>
<dbReference type="Proteomes" id="UP001179361">
    <property type="component" value="Unassembled WGS sequence"/>
</dbReference>
<feature type="transmembrane region" description="Helical" evidence="10">
    <location>
        <begin position="55"/>
        <end position="72"/>
    </location>
</feature>
<dbReference type="Pfam" id="PF00999">
    <property type="entry name" value="Na_H_Exchanger"/>
    <property type="match status" value="1"/>
</dbReference>
<evidence type="ECO:0000256" key="8">
    <source>
        <dbReference type="ARBA" id="ARBA00023136"/>
    </source>
</evidence>
<evidence type="ECO:0000256" key="3">
    <source>
        <dbReference type="ARBA" id="ARBA00022475"/>
    </source>
</evidence>
<keyword evidence="13" id="KW-1185">Reference proteome</keyword>
<keyword evidence="10" id="KW-0997">Cell inner membrane</keyword>
<sequence length="549" mass="58232">MGEVGVVLAMLLAVVASGYLVRLLPVALPLPLVQIGLGVAIASLGWHPVRLDPHTFFILFLPPLLFLDGWRIPKVGLFRDKGVILELALGLVLFTVVGAGFFIHWLIPELPLAVAFALAAILAPTDPVAVGSIAARVPIPPRLMHILEGESLLNDASGLVCFRFAVAAALTGVFSLSSAALTFLWVALAGIAAGVLVTVAMGAVQRLLASRFGEEPGASILLNLLLPFGAYMAAEHIGASGILAAVSAGITMSYVELGGRALATTRVRRNVVWDTVQFALNGVMFVLLGEQLPDIVRAALKGPDLPVPRDFWWLAGNALAISFGLILLRLVWVWVSLRLSNFAARRAGRPGIMPRKRLILATSLAGVRGAITLAGILTLPLALPGGEPFPGRDLAVFLASAVIVVSLVVASIGLPRVLRGLELPPETASEIEEDRARQAAALAALGAIDTAGKPDPYDEKDADIHASAAEQVRGLYQHRLGGAAGDGAHPARVRVAEDAERFYRLAALAAERKVLQQMARHGQLSDETARRLVQELDLVEARYRSSTKH</sequence>
<keyword evidence="2 10" id="KW-0813">Transport</keyword>
<keyword evidence="7 10" id="KW-0406">Ion transport</keyword>
<dbReference type="NCBIfam" id="TIGR00831">
    <property type="entry name" value="a_cpa1"/>
    <property type="match status" value="1"/>
</dbReference>
<comment type="caution">
    <text evidence="12">The sequence shown here is derived from an EMBL/GenBank/DDBJ whole genome shotgun (WGS) entry which is preliminary data.</text>
</comment>
<protein>
    <submittedName>
        <fullName evidence="12">Na+/H+ antiporter</fullName>
    </submittedName>
</protein>
<evidence type="ECO:0000256" key="5">
    <source>
        <dbReference type="ARBA" id="ARBA00022989"/>
    </source>
</evidence>
<comment type="subcellular location">
    <subcellularLocation>
        <location evidence="10">Cell inner membrane</location>
        <topology evidence="10">Multi-pass membrane protein</topology>
    </subcellularLocation>
    <subcellularLocation>
        <location evidence="1">Cell membrane</location>
        <topology evidence="1">Multi-pass membrane protein</topology>
    </subcellularLocation>
</comment>
<dbReference type="RefSeq" id="WP_231059813.1">
    <property type="nucleotide sequence ID" value="NZ_JAJNOC010000007.1"/>
</dbReference>
<keyword evidence="9 10" id="KW-0739">Sodium transport</keyword>
<feature type="transmembrane region" description="Helical" evidence="10">
    <location>
        <begin position="240"/>
        <end position="259"/>
    </location>
</feature>
<feature type="transmembrane region" description="Helical" evidence="10">
    <location>
        <begin position="394"/>
        <end position="414"/>
    </location>
</feature>
<feature type="transmembrane region" description="Helical" evidence="10">
    <location>
        <begin position="6"/>
        <end position="24"/>
    </location>
</feature>
<keyword evidence="6 10" id="KW-0915">Sodium</keyword>
<evidence type="ECO:0000313" key="13">
    <source>
        <dbReference type="Proteomes" id="UP001179361"/>
    </source>
</evidence>
<evidence type="ECO:0000313" key="12">
    <source>
        <dbReference type="EMBL" id="MCD2518527.1"/>
    </source>
</evidence>
<evidence type="ECO:0000256" key="7">
    <source>
        <dbReference type="ARBA" id="ARBA00023065"/>
    </source>
</evidence>
<feature type="domain" description="Cation/H+ exchanger transmembrane" evidence="11">
    <location>
        <begin position="13"/>
        <end position="419"/>
    </location>
</feature>
<gene>
    <name evidence="12" type="ORF">LQ564_19680</name>
</gene>
<reference evidence="12" key="1">
    <citation type="submission" date="2021-11" db="EMBL/GenBank/DDBJ databases">
        <title>The complete genome of Massilia sp sp. G4R7.</title>
        <authorList>
            <person name="Liu L."/>
            <person name="Yue J."/>
            <person name="Yuan J."/>
            <person name="Yang F."/>
            <person name="Li L."/>
        </authorList>
    </citation>
    <scope>NUCLEOTIDE SEQUENCE</scope>
    <source>
        <strain evidence="12">G4R7</strain>
    </source>
</reference>
<feature type="transmembrane region" description="Helical" evidence="10">
    <location>
        <begin position="358"/>
        <end position="382"/>
    </location>
</feature>
<evidence type="ECO:0000256" key="10">
    <source>
        <dbReference type="RuleBase" id="RU366002"/>
    </source>
</evidence>